<keyword evidence="1" id="KW-0472">Membrane</keyword>
<keyword evidence="1" id="KW-1133">Transmembrane helix</keyword>
<evidence type="ECO:0000313" key="3">
    <source>
        <dbReference type="Proteomes" id="UP000053766"/>
    </source>
</evidence>
<reference evidence="2 3" key="1">
    <citation type="submission" date="2013-11" db="EMBL/GenBank/DDBJ databases">
        <title>Draft genome of the bovine lungworm Dictyocaulus viviparus.</title>
        <authorList>
            <person name="Mitreva M."/>
        </authorList>
    </citation>
    <scope>NUCLEOTIDE SEQUENCE [LARGE SCALE GENOMIC DNA]</scope>
    <source>
        <strain evidence="2 3">HannoverDv2000</strain>
    </source>
</reference>
<feature type="transmembrane region" description="Helical" evidence="1">
    <location>
        <begin position="196"/>
        <end position="215"/>
    </location>
</feature>
<dbReference type="Proteomes" id="UP000053766">
    <property type="component" value="Unassembled WGS sequence"/>
</dbReference>
<accession>A0A0D8XDC2</accession>
<sequence>MNNSSSELPPYQLKSRFFSPEELFRFHLLMLLLASLSSIDHIVFILAIRRLWGVGARSAYLVLALMALDGFIYSISVTSSSFLSAIGYKLKDFIIVWRIVGGIFISTFFSASLLQLYLALQRIICVFFPVQVNRILCRPVVRVSFLLFLILHISLVGSTLSLHAGYVFVPEYGRYASLKASPYSMTITRAIHATNYFQMSTCVTFYSVLLVAVKFKLKSIRNAKDEVRLTLQVM</sequence>
<evidence type="ECO:0008006" key="4">
    <source>
        <dbReference type="Google" id="ProtNLM"/>
    </source>
</evidence>
<proteinExistence type="predicted"/>
<name>A0A0D8XDC2_DICVI</name>
<organism evidence="2 3">
    <name type="scientific">Dictyocaulus viviparus</name>
    <name type="common">Bovine lungworm</name>
    <dbReference type="NCBI Taxonomy" id="29172"/>
    <lineage>
        <taxon>Eukaryota</taxon>
        <taxon>Metazoa</taxon>
        <taxon>Ecdysozoa</taxon>
        <taxon>Nematoda</taxon>
        <taxon>Chromadorea</taxon>
        <taxon>Rhabditida</taxon>
        <taxon>Rhabditina</taxon>
        <taxon>Rhabditomorpha</taxon>
        <taxon>Strongyloidea</taxon>
        <taxon>Metastrongylidae</taxon>
        <taxon>Dictyocaulus</taxon>
    </lineage>
</organism>
<feature type="transmembrane region" description="Helical" evidence="1">
    <location>
        <begin position="140"/>
        <end position="169"/>
    </location>
</feature>
<keyword evidence="1" id="KW-0812">Transmembrane</keyword>
<reference evidence="3" key="2">
    <citation type="journal article" date="2016" name="Sci. Rep.">
        <title>Dictyocaulus viviparus genome, variome and transcriptome elucidate lungworm biology and support future intervention.</title>
        <authorList>
            <person name="McNulty S.N."/>
            <person name="Strube C."/>
            <person name="Rosa B.A."/>
            <person name="Martin J.C."/>
            <person name="Tyagi R."/>
            <person name="Choi Y.J."/>
            <person name="Wang Q."/>
            <person name="Hallsworth Pepin K."/>
            <person name="Zhang X."/>
            <person name="Ozersky P."/>
            <person name="Wilson R.K."/>
            <person name="Sternberg P.W."/>
            <person name="Gasser R.B."/>
            <person name="Mitreva M."/>
        </authorList>
    </citation>
    <scope>NUCLEOTIDE SEQUENCE [LARGE SCALE GENOMIC DNA]</scope>
    <source>
        <strain evidence="3">HannoverDv2000</strain>
    </source>
</reference>
<feature type="transmembrane region" description="Helical" evidence="1">
    <location>
        <begin position="60"/>
        <end position="83"/>
    </location>
</feature>
<feature type="transmembrane region" description="Helical" evidence="1">
    <location>
        <begin position="26"/>
        <end position="48"/>
    </location>
</feature>
<keyword evidence="3" id="KW-1185">Reference proteome</keyword>
<evidence type="ECO:0000256" key="1">
    <source>
        <dbReference type="SAM" id="Phobius"/>
    </source>
</evidence>
<evidence type="ECO:0000313" key="2">
    <source>
        <dbReference type="EMBL" id="KJH40421.1"/>
    </source>
</evidence>
<feature type="transmembrane region" description="Helical" evidence="1">
    <location>
        <begin position="95"/>
        <end position="120"/>
    </location>
</feature>
<protein>
    <recommendedName>
        <fullName evidence="4">G-protein coupled receptors family 1 profile domain-containing protein</fullName>
    </recommendedName>
</protein>
<gene>
    <name evidence="2" type="ORF">DICVIV_13624</name>
</gene>
<dbReference type="EMBL" id="KN717229">
    <property type="protein sequence ID" value="KJH40421.1"/>
    <property type="molecule type" value="Genomic_DNA"/>
</dbReference>
<dbReference type="AlphaFoldDB" id="A0A0D8XDC2"/>